<comment type="caution">
    <text evidence="1">The sequence shown here is derived from an EMBL/GenBank/DDBJ whole genome shotgun (WGS) entry which is preliminary data.</text>
</comment>
<sequence>MWFAPAENPQGTCREPGFDSLHLHQSKKRARQVALSILTSDQTGGGHTQWPPPFSYPRILTYQSIRDILLDVKANANLGTELP</sequence>
<dbReference type="AlphaFoldDB" id="A0A0F9M7N5"/>
<feature type="non-terminal residue" evidence="1">
    <location>
        <position position="83"/>
    </location>
</feature>
<protein>
    <submittedName>
        <fullName evidence="1">Uncharacterized protein</fullName>
    </submittedName>
</protein>
<evidence type="ECO:0000313" key="1">
    <source>
        <dbReference type="EMBL" id="KKN01734.1"/>
    </source>
</evidence>
<reference evidence="1" key="1">
    <citation type="journal article" date="2015" name="Nature">
        <title>Complex archaea that bridge the gap between prokaryotes and eukaryotes.</title>
        <authorList>
            <person name="Spang A."/>
            <person name="Saw J.H."/>
            <person name="Jorgensen S.L."/>
            <person name="Zaremba-Niedzwiedzka K."/>
            <person name="Martijn J."/>
            <person name="Lind A.E."/>
            <person name="van Eijk R."/>
            <person name="Schleper C."/>
            <person name="Guy L."/>
            <person name="Ettema T.J."/>
        </authorList>
    </citation>
    <scope>NUCLEOTIDE SEQUENCE</scope>
</reference>
<accession>A0A0F9M7N5</accession>
<name>A0A0F9M7N5_9ZZZZ</name>
<gene>
    <name evidence="1" type="ORF">LCGC14_1124600</name>
</gene>
<dbReference type="EMBL" id="LAZR01005229">
    <property type="protein sequence ID" value="KKN01734.1"/>
    <property type="molecule type" value="Genomic_DNA"/>
</dbReference>
<organism evidence="1">
    <name type="scientific">marine sediment metagenome</name>
    <dbReference type="NCBI Taxonomy" id="412755"/>
    <lineage>
        <taxon>unclassified sequences</taxon>
        <taxon>metagenomes</taxon>
        <taxon>ecological metagenomes</taxon>
    </lineage>
</organism>
<proteinExistence type="predicted"/>